<dbReference type="EMBL" id="BJWK01000024">
    <property type="protein sequence ID" value="GEM12681.1"/>
    <property type="molecule type" value="Genomic_DNA"/>
</dbReference>
<dbReference type="Proteomes" id="UP000321518">
    <property type="component" value="Unassembled WGS sequence"/>
</dbReference>
<evidence type="ECO:0000313" key="1">
    <source>
        <dbReference type="EMBL" id="GEM12681.1"/>
    </source>
</evidence>
<dbReference type="AlphaFoldDB" id="A0A511KQN5"/>
<dbReference type="OrthoDB" id="3363286at2759"/>
<comment type="caution">
    <text evidence="1">The sequence shown here is derived from an EMBL/GenBank/DDBJ whole genome shotgun (WGS) entry which is preliminary data.</text>
</comment>
<sequence>MLAPIDMMVRFELTQAPSTAANYSPRLVCQPAKVMHGRFEDRSQGTTGKGMWVACWENAVERLAQKGAYKRLHASAAMDPKIIGIQTHSHLVRRVVQEAELMSGRMKGWQGAWVESDDDIPIRRTTREELEELWKAHSAGSTRRIAAVLDLSALPPAADISASSPELAAFLPTPTDRRIPYFRLAPFFDSVVVHPNSLPIWPKYADDDQTPAADRFLANVRANLDGVISLHQRRLARRQVEPESTAAAHADTRSESDIYVLFAPLIDLDPTQYDEAQRAKAEVVVPLIIALLRMRLWTGEGWAAD</sequence>
<protein>
    <submittedName>
        <fullName evidence="1">Uncharacterized protein</fullName>
    </submittedName>
</protein>
<name>A0A511KQN5_RHOTO</name>
<proteinExistence type="predicted"/>
<accession>A0A511KQN5</accession>
<reference evidence="1 2" key="1">
    <citation type="submission" date="2019-07" db="EMBL/GenBank/DDBJ databases">
        <title>Rhodotorula toruloides NBRC10032 genome sequencing.</title>
        <authorList>
            <person name="Shida Y."/>
            <person name="Takaku H."/>
            <person name="Ogasawara W."/>
            <person name="Mori K."/>
        </authorList>
    </citation>
    <scope>NUCLEOTIDE SEQUENCE [LARGE SCALE GENOMIC DNA]</scope>
    <source>
        <strain evidence="1 2">NBRC10032</strain>
    </source>
</reference>
<organism evidence="1 2">
    <name type="scientific">Rhodotorula toruloides</name>
    <name type="common">Yeast</name>
    <name type="synonym">Rhodosporidium toruloides</name>
    <dbReference type="NCBI Taxonomy" id="5286"/>
    <lineage>
        <taxon>Eukaryota</taxon>
        <taxon>Fungi</taxon>
        <taxon>Dikarya</taxon>
        <taxon>Basidiomycota</taxon>
        <taxon>Pucciniomycotina</taxon>
        <taxon>Microbotryomycetes</taxon>
        <taxon>Sporidiobolales</taxon>
        <taxon>Sporidiobolaceae</taxon>
        <taxon>Rhodotorula</taxon>
    </lineage>
</organism>
<gene>
    <name evidence="1" type="ORF">Rt10032_c24g6698</name>
</gene>
<evidence type="ECO:0000313" key="2">
    <source>
        <dbReference type="Proteomes" id="UP000321518"/>
    </source>
</evidence>